<keyword evidence="11" id="KW-1185">Reference proteome</keyword>
<dbReference type="Proteomes" id="UP000245667">
    <property type="component" value="Unassembled WGS sequence"/>
</dbReference>
<dbReference type="Gene3D" id="3.50.50.60">
    <property type="entry name" value="FAD/NAD(P)-binding domain"/>
    <property type="match status" value="2"/>
</dbReference>
<keyword evidence="6" id="KW-0812">Transmembrane</keyword>
<protein>
    <submittedName>
        <fullName evidence="9">All-trans-retinol 13,14-reductase</fullName>
    </submittedName>
    <submittedName>
        <fullName evidence="8">NAD(P)/FAD-dependent oxidoreductase</fullName>
    </submittedName>
</protein>
<evidence type="ECO:0000313" key="8">
    <source>
        <dbReference type="EMBL" id="MBD1261329.1"/>
    </source>
</evidence>
<evidence type="ECO:0000256" key="1">
    <source>
        <dbReference type="ARBA" id="ARBA00022630"/>
    </source>
</evidence>
<reference evidence="8 11" key="2">
    <citation type="submission" date="2020-07" db="EMBL/GenBank/DDBJ databases">
        <title>The draft genome sequence of Maribacter polysiphoniae KCTC 22021.</title>
        <authorList>
            <person name="Mu L."/>
        </authorList>
    </citation>
    <scope>NUCLEOTIDE SEQUENCE [LARGE SCALE GENOMIC DNA]</scope>
    <source>
        <strain evidence="8 11">KCTC 22021</strain>
    </source>
</reference>
<dbReference type="RefSeq" id="WP_109650153.1">
    <property type="nucleotide sequence ID" value="NZ_JACWLN010000004.1"/>
</dbReference>
<feature type="domain" description="Amine oxidase" evidence="7">
    <location>
        <begin position="27"/>
        <end position="518"/>
    </location>
</feature>
<keyword evidence="6" id="KW-0472">Membrane</keyword>
<evidence type="ECO:0000313" key="11">
    <source>
        <dbReference type="Proteomes" id="UP000651837"/>
    </source>
</evidence>
<feature type="transmembrane region" description="Helical" evidence="6">
    <location>
        <begin position="499"/>
        <end position="518"/>
    </location>
</feature>
<evidence type="ECO:0000256" key="3">
    <source>
        <dbReference type="ARBA" id="ARBA00022827"/>
    </source>
</evidence>
<sequence length="532" mass="60232">MIQSYKRKPELATHYDAILIGSGMGSLATAAILAKEGQKVLILERHYTAGGFTHVFKRKGYEWDVGIHYIGEVQRAHSVTKLLFDYISDGNLKWADMGEVYDRIIIGDKSFDFVKGVKKFKQQLYEYFPEEQKAIDDYIDMVFASTKTARNFFAEKALPSLISKFIGKRMRKPYLKFSDQTTYDVLDRLTNNKELIKVLTGQYGDYGLPPKKSSFSMHAALVRHYFSGGSFPIGGSSQIVETIAPVIEKSGGTILINAEVDKILVENNTATGVLMVDGKTLHAKRIISGAGIMTTYQKLLPVAIRKKHNLDEQLRHIQRSVSHACLYIGLEGSPDELKLPKTNLWIYPEGTEDHDTIVDNFLKDNEAPLPVIYISFPSAKDPDWSNRYPGKSTIDIITIEPYENYAKWEGSRWMKRGTDYEERKEKTAQRLLEALYKQLPHLRGHVDYYELSSPLTTKHFVNYDQGEIYGIDHTPKRFRQRFLKPGTPIKNFFLTGQDIVTAGVAGALFAGVLTASAITKKNIIKKAMQKTT</sequence>
<name>A0A316E1T8_9FLAO</name>
<keyword evidence="2" id="KW-0732">Signal</keyword>
<dbReference type="PANTHER" id="PTHR46091:SF3">
    <property type="entry name" value="AMINE OXIDASE DOMAIN-CONTAINING PROTEIN"/>
    <property type="match status" value="1"/>
</dbReference>
<evidence type="ECO:0000256" key="2">
    <source>
        <dbReference type="ARBA" id="ARBA00022729"/>
    </source>
</evidence>
<dbReference type="InterPro" id="IPR052206">
    <property type="entry name" value="Retinol_saturase"/>
</dbReference>
<dbReference type="EMBL" id="JACWLN010000004">
    <property type="protein sequence ID" value="MBD1261329.1"/>
    <property type="molecule type" value="Genomic_DNA"/>
</dbReference>
<comment type="caution">
    <text evidence="9">The sequence shown here is derived from an EMBL/GenBank/DDBJ whole genome shotgun (WGS) entry which is preliminary data.</text>
</comment>
<proteinExistence type="predicted"/>
<dbReference type="GO" id="GO:0016491">
    <property type="term" value="F:oxidoreductase activity"/>
    <property type="evidence" value="ECO:0007669"/>
    <property type="project" value="InterPro"/>
</dbReference>
<evidence type="ECO:0000313" key="10">
    <source>
        <dbReference type="Proteomes" id="UP000245667"/>
    </source>
</evidence>
<dbReference type="Proteomes" id="UP000651837">
    <property type="component" value="Unassembled WGS sequence"/>
</dbReference>
<keyword evidence="3" id="KW-0274">FAD</keyword>
<evidence type="ECO:0000313" key="9">
    <source>
        <dbReference type="EMBL" id="PWK23429.1"/>
    </source>
</evidence>
<evidence type="ECO:0000259" key="7">
    <source>
        <dbReference type="Pfam" id="PF01593"/>
    </source>
</evidence>
<dbReference type="EMBL" id="QGGQ01000004">
    <property type="protein sequence ID" value="PWK23429.1"/>
    <property type="molecule type" value="Genomic_DNA"/>
</dbReference>
<dbReference type="Pfam" id="PF01593">
    <property type="entry name" value="Amino_oxidase"/>
    <property type="match status" value="1"/>
</dbReference>
<dbReference type="InterPro" id="IPR002937">
    <property type="entry name" value="Amino_oxidase"/>
</dbReference>
<reference evidence="9 10" key="1">
    <citation type="submission" date="2018-05" db="EMBL/GenBank/DDBJ databases">
        <title>Genomic Encyclopedia of Archaeal and Bacterial Type Strains, Phase II (KMG-II): from individual species to whole genera.</title>
        <authorList>
            <person name="Goeker M."/>
        </authorList>
    </citation>
    <scope>NUCLEOTIDE SEQUENCE [LARGE SCALE GENOMIC DNA]</scope>
    <source>
        <strain evidence="9 10">DSM 23514</strain>
    </source>
</reference>
<dbReference type="SUPFAM" id="SSF51905">
    <property type="entry name" value="FAD/NAD(P)-binding domain"/>
    <property type="match status" value="1"/>
</dbReference>
<keyword evidence="1" id="KW-0285">Flavoprotein</keyword>
<organism evidence="9 10">
    <name type="scientific">Maribacter polysiphoniae</name>
    <dbReference type="NCBI Taxonomy" id="429344"/>
    <lineage>
        <taxon>Bacteria</taxon>
        <taxon>Pseudomonadati</taxon>
        <taxon>Bacteroidota</taxon>
        <taxon>Flavobacteriia</taxon>
        <taxon>Flavobacteriales</taxon>
        <taxon>Flavobacteriaceae</taxon>
        <taxon>Maribacter</taxon>
    </lineage>
</organism>
<accession>A0A316E1T8</accession>
<evidence type="ECO:0000256" key="6">
    <source>
        <dbReference type="SAM" id="Phobius"/>
    </source>
</evidence>
<evidence type="ECO:0000256" key="4">
    <source>
        <dbReference type="ARBA" id="ARBA00022857"/>
    </source>
</evidence>
<gene>
    <name evidence="8" type="ORF">HZY62_12060</name>
    <name evidence="9" type="ORF">LX92_01994</name>
</gene>
<dbReference type="AlphaFoldDB" id="A0A316E1T8"/>
<dbReference type="InterPro" id="IPR036188">
    <property type="entry name" value="FAD/NAD-bd_sf"/>
</dbReference>
<dbReference type="PANTHER" id="PTHR46091">
    <property type="entry name" value="BLR7054 PROTEIN"/>
    <property type="match status" value="1"/>
</dbReference>
<keyword evidence="6" id="KW-1133">Transmembrane helix</keyword>
<evidence type="ECO:0000256" key="5">
    <source>
        <dbReference type="ARBA" id="ARBA00023027"/>
    </source>
</evidence>
<keyword evidence="4" id="KW-0521">NADP</keyword>
<dbReference type="OrthoDB" id="9789960at2"/>
<keyword evidence="5" id="KW-0520">NAD</keyword>